<organism evidence="2 3">
    <name type="scientific">Letharia lupina</name>
    <dbReference type="NCBI Taxonomy" id="560253"/>
    <lineage>
        <taxon>Eukaryota</taxon>
        <taxon>Fungi</taxon>
        <taxon>Dikarya</taxon>
        <taxon>Ascomycota</taxon>
        <taxon>Pezizomycotina</taxon>
        <taxon>Lecanoromycetes</taxon>
        <taxon>OSLEUM clade</taxon>
        <taxon>Lecanoromycetidae</taxon>
        <taxon>Lecanorales</taxon>
        <taxon>Lecanorineae</taxon>
        <taxon>Parmeliaceae</taxon>
        <taxon>Letharia</taxon>
    </lineage>
</organism>
<feature type="region of interest" description="Disordered" evidence="1">
    <location>
        <begin position="1"/>
        <end position="26"/>
    </location>
</feature>
<name>A0A8H6CKF9_9LECA</name>
<evidence type="ECO:0000256" key="1">
    <source>
        <dbReference type="SAM" id="MobiDB-lite"/>
    </source>
</evidence>
<reference evidence="2 3" key="1">
    <citation type="journal article" date="2020" name="Genomics">
        <title>Complete, high-quality genomes from long-read metagenomic sequencing of two wolf lichen thalli reveals enigmatic genome architecture.</title>
        <authorList>
            <person name="McKenzie S.K."/>
            <person name="Walston R.F."/>
            <person name="Allen J.L."/>
        </authorList>
    </citation>
    <scope>NUCLEOTIDE SEQUENCE [LARGE SCALE GENOMIC DNA]</scope>
    <source>
        <strain evidence="2">WasteWater1</strain>
    </source>
</reference>
<evidence type="ECO:0000313" key="2">
    <source>
        <dbReference type="EMBL" id="KAF6224746.1"/>
    </source>
</evidence>
<dbReference type="GeneID" id="59338332"/>
<dbReference type="InterPro" id="IPR029044">
    <property type="entry name" value="Nucleotide-diphossugar_trans"/>
</dbReference>
<dbReference type="RefSeq" id="XP_037153613.1">
    <property type="nucleotide sequence ID" value="XM_037300796.1"/>
</dbReference>
<sequence>MLRAIDAPFPAHVQTGDSTEPKAPEAKDRYEIPIPKKINYIWLGRTFEDFDQTEIQACVKDNPDYRVRLWLDDFSMLEMEGPSGLPRVFPRASLNIYTSGMNKAISSTHINKTFAMLVRAQMEFYKVRLNKQLRAQIPTVQKFQDFLQQNDLHNVDLLFLSDFYEALFHAEHQRNQNSLCYPSLQTSTLASRWDNLGPEVRLLQWALFERYRGNYAAASNLLRVQLLQTYPGIYVDHHTTVPSIGDITGFRFALTAEHTASQSFLASAPNHPCLQYVRYCILQNYDSLLRDDFKCVTLDYTTMKKPTDPSDFQNPYITETYSLSGPGAFFKAMKDVAEGVLGENVDISKASMKEARVNAKVAKGCALDGGKGTNVVNE</sequence>
<keyword evidence="3" id="KW-1185">Reference proteome</keyword>
<proteinExistence type="predicted"/>
<dbReference type="EMBL" id="JACCJB010000008">
    <property type="protein sequence ID" value="KAF6224746.1"/>
    <property type="molecule type" value="Genomic_DNA"/>
</dbReference>
<dbReference type="Proteomes" id="UP000593566">
    <property type="component" value="Unassembled WGS sequence"/>
</dbReference>
<gene>
    <name evidence="2" type="ORF">HO133_009940</name>
</gene>
<evidence type="ECO:0000313" key="3">
    <source>
        <dbReference type="Proteomes" id="UP000593566"/>
    </source>
</evidence>
<dbReference type="SUPFAM" id="SSF53448">
    <property type="entry name" value="Nucleotide-diphospho-sugar transferases"/>
    <property type="match status" value="1"/>
</dbReference>
<accession>A0A8H6CKF9</accession>
<protein>
    <submittedName>
        <fullName evidence="2">Uncharacterized protein</fullName>
    </submittedName>
</protein>
<comment type="caution">
    <text evidence="2">The sequence shown here is derived from an EMBL/GenBank/DDBJ whole genome shotgun (WGS) entry which is preliminary data.</text>
</comment>
<dbReference type="Gene3D" id="3.90.550.20">
    <property type="match status" value="1"/>
</dbReference>
<dbReference type="AlphaFoldDB" id="A0A8H6CKF9"/>